<keyword evidence="1" id="KW-0732">Signal</keyword>
<evidence type="ECO:0000256" key="1">
    <source>
        <dbReference type="SAM" id="SignalP"/>
    </source>
</evidence>
<organism evidence="2 3">
    <name type="scientific">Serratia nematodiphila</name>
    <dbReference type="NCBI Taxonomy" id="458197"/>
    <lineage>
        <taxon>Bacteria</taxon>
        <taxon>Pseudomonadati</taxon>
        <taxon>Pseudomonadota</taxon>
        <taxon>Gammaproteobacteria</taxon>
        <taxon>Enterobacterales</taxon>
        <taxon>Yersiniaceae</taxon>
        <taxon>Serratia</taxon>
    </lineage>
</organism>
<keyword evidence="3" id="KW-1185">Reference proteome</keyword>
<gene>
    <name evidence="2" type="ORF">SAMN02927935_04454</name>
</gene>
<protein>
    <recommendedName>
        <fullName evidence="4">Lipoprotein</fullName>
    </recommendedName>
</protein>
<comment type="caution">
    <text evidence="2">The sequence shown here is derived from an EMBL/GenBank/DDBJ whole genome shotgun (WGS) entry which is preliminary data.</text>
</comment>
<evidence type="ECO:0000313" key="3">
    <source>
        <dbReference type="Proteomes" id="UP000183031"/>
    </source>
</evidence>
<accession>A0A1G5LJJ8</accession>
<feature type="signal peptide" evidence="1">
    <location>
        <begin position="1"/>
        <end position="20"/>
    </location>
</feature>
<dbReference type="PROSITE" id="PS51257">
    <property type="entry name" value="PROKAR_LIPOPROTEIN"/>
    <property type="match status" value="1"/>
</dbReference>
<proteinExistence type="predicted"/>
<evidence type="ECO:0000313" key="2">
    <source>
        <dbReference type="EMBL" id="SCZ13032.1"/>
    </source>
</evidence>
<feature type="chain" id="PRO_5047353947" description="Lipoprotein" evidence="1">
    <location>
        <begin position="21"/>
        <end position="43"/>
    </location>
</feature>
<dbReference type="Proteomes" id="UP000183031">
    <property type="component" value="Unassembled WGS sequence"/>
</dbReference>
<evidence type="ECO:0008006" key="4">
    <source>
        <dbReference type="Google" id="ProtNLM"/>
    </source>
</evidence>
<dbReference type="RefSeq" id="WP_015377698.1">
    <property type="nucleotide sequence ID" value="NZ_CBCSIN010000014.1"/>
</dbReference>
<dbReference type="EMBL" id="FMUT01000015">
    <property type="protein sequence ID" value="SCZ13032.1"/>
    <property type="molecule type" value="Genomic_DNA"/>
</dbReference>
<reference evidence="2 3" key="1">
    <citation type="submission" date="2016-10" db="EMBL/GenBank/DDBJ databases">
        <authorList>
            <person name="Varghese N."/>
            <person name="Submissions S."/>
        </authorList>
    </citation>
    <scope>NUCLEOTIDE SEQUENCE [LARGE SCALE GENOMIC DNA]</scope>
    <source>
        <strain evidence="2 3">CGMCC 1.6853</strain>
    </source>
</reference>
<name>A0A1G5LJJ8_9GAMM</name>
<dbReference type="GeneID" id="93696666"/>
<sequence length="43" mass="4517">MIKRIGMLLTVVALASTLSACCWGPHGGGGHRGDGPGHYYGRY</sequence>